<sequence length="245" mass="27137">MRGWLMFGCLLFVGPLVAQEGSTAVSVESESDSEMVAEVENAIVKQINDYRKKKELSQLEVNDELQATAKKFAEFMAESGKYGHRADGNTPAERAKAAGYEYCVVRENIAYRTNTGEVTAKSLIDIFVQGWIDSPPHHENIVAKHITQTGAAVATADQTTYYAVHLFGRPKSAQIEISVLNRSGKVQTLSIETNESVDEIEMPPRTTVSMKRCFPTTFRVDGLEAKKVDESVELILTKKGWEVAD</sequence>
<proteinExistence type="predicted"/>
<dbReference type="InterPro" id="IPR035940">
    <property type="entry name" value="CAP_sf"/>
</dbReference>
<dbReference type="EMBL" id="ANMO01000168">
    <property type="protein sequence ID" value="EMB15556.1"/>
    <property type="molecule type" value="Genomic_DNA"/>
</dbReference>
<dbReference type="InterPro" id="IPR014044">
    <property type="entry name" value="CAP_dom"/>
</dbReference>
<gene>
    <name evidence="3" type="ORF">RE6C_03645</name>
</gene>
<dbReference type="PANTHER" id="PTHR31157:SF1">
    <property type="entry name" value="SCP DOMAIN-CONTAINING PROTEIN"/>
    <property type="match status" value="1"/>
</dbReference>
<dbReference type="Proteomes" id="UP000011529">
    <property type="component" value="Unassembled WGS sequence"/>
</dbReference>
<dbReference type="RefSeq" id="WP_008658571.1">
    <property type="nucleotide sequence ID" value="NZ_ANMO01000168.1"/>
</dbReference>
<dbReference type="Pfam" id="PF00188">
    <property type="entry name" value="CAP"/>
    <property type="match status" value="1"/>
</dbReference>
<feature type="signal peptide" evidence="1">
    <location>
        <begin position="1"/>
        <end position="18"/>
    </location>
</feature>
<reference evidence="3" key="1">
    <citation type="submission" date="2012-11" db="EMBL/GenBank/DDBJ databases">
        <title>Permanent draft genomes of Rhodopirellula europaea strain SH398 and 6C.</title>
        <authorList>
            <person name="Richter M."/>
            <person name="Richter-Heitmann T."/>
            <person name="Frank C."/>
            <person name="Harder J."/>
            <person name="Glockner F.O."/>
        </authorList>
    </citation>
    <scope>NUCLEOTIDE SEQUENCE</scope>
    <source>
        <strain evidence="3">6C</strain>
    </source>
</reference>
<dbReference type="AlphaFoldDB" id="M2A5M2"/>
<evidence type="ECO:0000256" key="1">
    <source>
        <dbReference type="SAM" id="SignalP"/>
    </source>
</evidence>
<comment type="caution">
    <text evidence="3">The sequence shown here is derived from an EMBL/GenBank/DDBJ whole genome shotgun (WGS) entry which is preliminary data.</text>
</comment>
<feature type="chain" id="PRO_5004020428" evidence="1">
    <location>
        <begin position="19"/>
        <end position="245"/>
    </location>
</feature>
<reference evidence="3" key="2">
    <citation type="journal article" date="2013" name="Mar. Genomics">
        <title>Expression of sulfatases in Rhodopirellula baltica and the diversity of sulfatases in the genus Rhodopirellula.</title>
        <authorList>
            <person name="Wegner C.E."/>
            <person name="Richter-Heitmann T."/>
            <person name="Klindworth A."/>
            <person name="Klockow C."/>
            <person name="Richter M."/>
            <person name="Achstetter T."/>
            <person name="Glockner F.O."/>
            <person name="Harder J."/>
        </authorList>
    </citation>
    <scope>NUCLEOTIDE SEQUENCE [LARGE SCALE GENOMIC DNA]</scope>
    <source>
        <strain evidence="3">6C</strain>
    </source>
</reference>
<evidence type="ECO:0000259" key="2">
    <source>
        <dbReference type="Pfam" id="PF00188"/>
    </source>
</evidence>
<evidence type="ECO:0000313" key="3">
    <source>
        <dbReference type="EMBL" id="EMB15556.1"/>
    </source>
</evidence>
<evidence type="ECO:0000313" key="4">
    <source>
        <dbReference type="Proteomes" id="UP000011529"/>
    </source>
</evidence>
<keyword evidence="4" id="KW-1185">Reference proteome</keyword>
<protein>
    <submittedName>
        <fullName evidence="3">Secreted protein containing SCP-like extracellular domain protein</fullName>
    </submittedName>
</protein>
<dbReference type="SUPFAM" id="SSF55797">
    <property type="entry name" value="PR-1-like"/>
    <property type="match status" value="1"/>
</dbReference>
<organism evidence="3 4">
    <name type="scientific">Rhodopirellula europaea 6C</name>
    <dbReference type="NCBI Taxonomy" id="1263867"/>
    <lineage>
        <taxon>Bacteria</taxon>
        <taxon>Pseudomonadati</taxon>
        <taxon>Planctomycetota</taxon>
        <taxon>Planctomycetia</taxon>
        <taxon>Pirellulales</taxon>
        <taxon>Pirellulaceae</taxon>
        <taxon>Rhodopirellula</taxon>
    </lineage>
</organism>
<accession>M2A5M2</accession>
<name>M2A5M2_9BACT</name>
<keyword evidence="1" id="KW-0732">Signal</keyword>
<dbReference type="Gene3D" id="3.40.33.10">
    <property type="entry name" value="CAP"/>
    <property type="match status" value="1"/>
</dbReference>
<dbReference type="CDD" id="cd05379">
    <property type="entry name" value="CAP_bacterial"/>
    <property type="match status" value="1"/>
</dbReference>
<feature type="domain" description="SCP" evidence="2">
    <location>
        <begin position="46"/>
        <end position="164"/>
    </location>
</feature>
<dbReference type="PANTHER" id="PTHR31157">
    <property type="entry name" value="SCP DOMAIN-CONTAINING PROTEIN"/>
    <property type="match status" value="1"/>
</dbReference>
<dbReference type="PATRIC" id="fig|1263867.3.peg.3900"/>